<dbReference type="Proteomes" id="UP001430953">
    <property type="component" value="Unassembled WGS sequence"/>
</dbReference>
<protein>
    <submittedName>
        <fullName evidence="1">Uncharacterized protein</fullName>
    </submittedName>
</protein>
<sequence>MQSENIDFFYPSNYLPRERFSILLPPPPIFYVRSRIITVFWREGWK</sequence>
<name>A0AAW2EQE4_9HYME</name>
<reference evidence="1 2" key="1">
    <citation type="submission" date="2023-03" db="EMBL/GenBank/DDBJ databases">
        <title>High recombination rates correlate with genetic variation in Cardiocondyla obscurior ants.</title>
        <authorList>
            <person name="Errbii M."/>
        </authorList>
    </citation>
    <scope>NUCLEOTIDE SEQUENCE [LARGE SCALE GENOMIC DNA]</scope>
    <source>
        <strain evidence="1">Alpha-2009</strain>
        <tissue evidence="1">Whole body</tissue>
    </source>
</reference>
<dbReference type="EMBL" id="JADYXP020000020">
    <property type="protein sequence ID" value="KAL0104564.1"/>
    <property type="molecule type" value="Genomic_DNA"/>
</dbReference>
<evidence type="ECO:0000313" key="1">
    <source>
        <dbReference type="EMBL" id="KAL0104564.1"/>
    </source>
</evidence>
<comment type="caution">
    <text evidence="1">The sequence shown here is derived from an EMBL/GenBank/DDBJ whole genome shotgun (WGS) entry which is preliminary data.</text>
</comment>
<keyword evidence="2" id="KW-1185">Reference proteome</keyword>
<proteinExistence type="predicted"/>
<dbReference type="AlphaFoldDB" id="A0AAW2EQE4"/>
<organism evidence="1 2">
    <name type="scientific">Cardiocondyla obscurior</name>
    <dbReference type="NCBI Taxonomy" id="286306"/>
    <lineage>
        <taxon>Eukaryota</taxon>
        <taxon>Metazoa</taxon>
        <taxon>Ecdysozoa</taxon>
        <taxon>Arthropoda</taxon>
        <taxon>Hexapoda</taxon>
        <taxon>Insecta</taxon>
        <taxon>Pterygota</taxon>
        <taxon>Neoptera</taxon>
        <taxon>Endopterygota</taxon>
        <taxon>Hymenoptera</taxon>
        <taxon>Apocrita</taxon>
        <taxon>Aculeata</taxon>
        <taxon>Formicoidea</taxon>
        <taxon>Formicidae</taxon>
        <taxon>Myrmicinae</taxon>
        <taxon>Cardiocondyla</taxon>
    </lineage>
</organism>
<gene>
    <name evidence="1" type="ORF">PUN28_017360</name>
</gene>
<evidence type="ECO:0000313" key="2">
    <source>
        <dbReference type="Proteomes" id="UP001430953"/>
    </source>
</evidence>
<accession>A0AAW2EQE4</accession>